<dbReference type="KEGG" id="tps:THAPSDRAFT_1638"/>
<dbReference type="RefSeq" id="XP_002286320.1">
    <property type="nucleotide sequence ID" value="XM_002286284.1"/>
</dbReference>
<protein>
    <submittedName>
        <fullName evidence="3">Uncharacterized protein</fullName>
    </submittedName>
</protein>
<feature type="compositionally biased region" description="Basic and acidic residues" evidence="1">
    <location>
        <begin position="376"/>
        <end position="387"/>
    </location>
</feature>
<evidence type="ECO:0000256" key="2">
    <source>
        <dbReference type="SAM" id="SignalP"/>
    </source>
</evidence>
<organism evidence="3 4">
    <name type="scientific">Thalassiosira pseudonana</name>
    <name type="common">Marine diatom</name>
    <name type="synonym">Cyclotella nana</name>
    <dbReference type="NCBI Taxonomy" id="35128"/>
    <lineage>
        <taxon>Eukaryota</taxon>
        <taxon>Sar</taxon>
        <taxon>Stramenopiles</taxon>
        <taxon>Ochrophyta</taxon>
        <taxon>Bacillariophyta</taxon>
        <taxon>Coscinodiscophyceae</taxon>
        <taxon>Thalassiosirophycidae</taxon>
        <taxon>Thalassiosirales</taxon>
        <taxon>Thalassiosiraceae</taxon>
        <taxon>Thalassiosira</taxon>
    </lineage>
</organism>
<proteinExistence type="predicted"/>
<gene>
    <name evidence="3" type="ORF">THAPSDRAFT_1638</name>
</gene>
<dbReference type="InParanoid" id="B8BRI4"/>
<accession>B8BRI4</accession>
<dbReference type="eggNOG" id="ENOG502SPDI">
    <property type="taxonomic scope" value="Eukaryota"/>
</dbReference>
<keyword evidence="2" id="KW-0732">Signal</keyword>
<dbReference type="GeneID" id="7445688"/>
<sequence>MKTTLASLVLLSAQLGSAFRSSPYHCYHHPSRASLELSAYALLPSILPSRKRRTHVLFASDSNDVDTPSSYEEPSYMPTTAQDLRQFLNQRTIQSFMYLLSSTRDLHTVAWLDNFTRPIIVNNYWADESRSNSDEIAYRESDKKLGSQLLTYHGLHALNTTIFDTWDSYFEMLLEEPDTVLLIQTPVDLGRRAYSEFDIDIEPARLCMRILSVRELIATELTGDLKAISTMGQQIWDSYWYNTKMRKESTPSKSGGGKGGIGFKDGSSPSAFDRPSLLFMNFDPQYDGSLAPSPLRLGNFDLLYNLITQEAVTQLMQTEVIVGENERQNTACKRYLQNFYQEHLLTHFVGAQFYGKGDDFIEELMMGSPIMLFGDKDGDDASTREEGAEIGSNDSESTTTPPLVVEPLRIAEQVLLRRDKLALEWFEIMKGIPSEHMDIRKKQLSRLMGEPTEKKETTDEFQ</sequence>
<feature type="signal peptide" evidence="2">
    <location>
        <begin position="1"/>
        <end position="18"/>
    </location>
</feature>
<dbReference type="PaxDb" id="35128-Thaps1638"/>
<evidence type="ECO:0000256" key="1">
    <source>
        <dbReference type="SAM" id="MobiDB-lite"/>
    </source>
</evidence>
<dbReference type="EMBL" id="CM000638">
    <property type="protein sequence ID" value="EED95961.1"/>
    <property type="molecule type" value="Genomic_DNA"/>
</dbReference>
<reference evidence="3 4" key="1">
    <citation type="journal article" date="2004" name="Science">
        <title>The genome of the diatom Thalassiosira pseudonana: ecology, evolution, and metabolism.</title>
        <authorList>
            <person name="Armbrust E.V."/>
            <person name="Berges J.A."/>
            <person name="Bowler C."/>
            <person name="Green B.R."/>
            <person name="Martinez D."/>
            <person name="Putnam N.H."/>
            <person name="Zhou S."/>
            <person name="Allen A.E."/>
            <person name="Apt K.E."/>
            <person name="Bechner M."/>
            <person name="Brzezinski M.A."/>
            <person name="Chaal B.K."/>
            <person name="Chiovitti A."/>
            <person name="Davis A.K."/>
            <person name="Demarest M.S."/>
            <person name="Detter J.C."/>
            <person name="Glavina T."/>
            <person name="Goodstein D."/>
            <person name="Hadi M.Z."/>
            <person name="Hellsten U."/>
            <person name="Hildebrand M."/>
            <person name="Jenkins B.D."/>
            <person name="Jurka J."/>
            <person name="Kapitonov V.V."/>
            <person name="Kroger N."/>
            <person name="Lau W.W."/>
            <person name="Lane T.W."/>
            <person name="Larimer F.W."/>
            <person name="Lippmeier J.C."/>
            <person name="Lucas S."/>
            <person name="Medina M."/>
            <person name="Montsant A."/>
            <person name="Obornik M."/>
            <person name="Parker M.S."/>
            <person name="Palenik B."/>
            <person name="Pazour G.J."/>
            <person name="Richardson P.M."/>
            <person name="Rynearson T.A."/>
            <person name="Saito M.A."/>
            <person name="Schwartz D.C."/>
            <person name="Thamatrakoln K."/>
            <person name="Valentin K."/>
            <person name="Vardi A."/>
            <person name="Wilkerson F.P."/>
            <person name="Rokhsar D.S."/>
        </authorList>
    </citation>
    <scope>NUCLEOTIDE SEQUENCE [LARGE SCALE GENOMIC DNA]</scope>
    <source>
        <strain evidence="3 4">CCMP1335</strain>
    </source>
</reference>
<keyword evidence="4" id="KW-1185">Reference proteome</keyword>
<name>B8BRI4_THAPS</name>
<evidence type="ECO:0000313" key="4">
    <source>
        <dbReference type="Proteomes" id="UP000001449"/>
    </source>
</evidence>
<feature type="compositionally biased region" description="Basic and acidic residues" evidence="1">
    <location>
        <begin position="451"/>
        <end position="462"/>
    </location>
</feature>
<reference evidence="3 4" key="2">
    <citation type="journal article" date="2008" name="Nature">
        <title>The Phaeodactylum genome reveals the evolutionary history of diatom genomes.</title>
        <authorList>
            <person name="Bowler C."/>
            <person name="Allen A.E."/>
            <person name="Badger J.H."/>
            <person name="Grimwood J."/>
            <person name="Jabbari K."/>
            <person name="Kuo A."/>
            <person name="Maheswari U."/>
            <person name="Martens C."/>
            <person name="Maumus F."/>
            <person name="Otillar R.P."/>
            <person name="Rayko E."/>
            <person name="Salamov A."/>
            <person name="Vandepoele K."/>
            <person name="Beszteri B."/>
            <person name="Gruber A."/>
            <person name="Heijde M."/>
            <person name="Katinka M."/>
            <person name="Mock T."/>
            <person name="Valentin K."/>
            <person name="Verret F."/>
            <person name="Berges J.A."/>
            <person name="Brownlee C."/>
            <person name="Cadoret J.P."/>
            <person name="Chiovitti A."/>
            <person name="Choi C.J."/>
            <person name="Coesel S."/>
            <person name="De Martino A."/>
            <person name="Detter J.C."/>
            <person name="Durkin C."/>
            <person name="Falciatore A."/>
            <person name="Fournet J."/>
            <person name="Haruta M."/>
            <person name="Huysman M.J."/>
            <person name="Jenkins B.D."/>
            <person name="Jiroutova K."/>
            <person name="Jorgensen R.E."/>
            <person name="Joubert Y."/>
            <person name="Kaplan A."/>
            <person name="Kroger N."/>
            <person name="Kroth P.G."/>
            <person name="La Roche J."/>
            <person name="Lindquist E."/>
            <person name="Lommer M."/>
            <person name="Martin-Jezequel V."/>
            <person name="Lopez P.J."/>
            <person name="Lucas S."/>
            <person name="Mangogna M."/>
            <person name="McGinnis K."/>
            <person name="Medlin L.K."/>
            <person name="Montsant A."/>
            <person name="Oudot-Le Secq M.P."/>
            <person name="Napoli C."/>
            <person name="Obornik M."/>
            <person name="Parker M.S."/>
            <person name="Petit J.L."/>
            <person name="Porcel B.M."/>
            <person name="Poulsen N."/>
            <person name="Robison M."/>
            <person name="Rychlewski L."/>
            <person name="Rynearson T.A."/>
            <person name="Schmutz J."/>
            <person name="Shapiro H."/>
            <person name="Siaut M."/>
            <person name="Stanley M."/>
            <person name="Sussman M.R."/>
            <person name="Taylor A.R."/>
            <person name="Vardi A."/>
            <person name="von Dassow P."/>
            <person name="Vyverman W."/>
            <person name="Willis A."/>
            <person name="Wyrwicz L.S."/>
            <person name="Rokhsar D.S."/>
            <person name="Weissenbach J."/>
            <person name="Armbrust E.V."/>
            <person name="Green B.R."/>
            <person name="Van de Peer Y."/>
            <person name="Grigoriev I.V."/>
        </authorList>
    </citation>
    <scope>NUCLEOTIDE SEQUENCE [LARGE SCALE GENOMIC DNA]</scope>
    <source>
        <strain evidence="3 4">CCMP1335</strain>
    </source>
</reference>
<feature type="region of interest" description="Disordered" evidence="1">
    <location>
        <begin position="443"/>
        <end position="462"/>
    </location>
</feature>
<dbReference type="HOGENOM" id="CLU_050458_0_0_1"/>
<dbReference type="OMA" id="IEPARLC"/>
<feature type="region of interest" description="Disordered" evidence="1">
    <location>
        <begin position="376"/>
        <end position="403"/>
    </location>
</feature>
<evidence type="ECO:0000313" key="3">
    <source>
        <dbReference type="EMBL" id="EED95961.1"/>
    </source>
</evidence>
<feature type="chain" id="PRO_5002868898" evidence="2">
    <location>
        <begin position="19"/>
        <end position="462"/>
    </location>
</feature>
<dbReference type="Proteomes" id="UP000001449">
    <property type="component" value="Chromosome 1"/>
</dbReference>
<dbReference type="AlphaFoldDB" id="B8BRI4"/>
<feature type="compositionally biased region" description="Polar residues" evidence="1">
    <location>
        <begin position="392"/>
        <end position="401"/>
    </location>
</feature>